<dbReference type="AlphaFoldDB" id="A0A9X2F2W4"/>
<dbReference type="EMBL" id="JAMWYS010000034">
    <property type="protein sequence ID" value="MCO4293220.1"/>
    <property type="molecule type" value="Genomic_DNA"/>
</dbReference>
<dbReference type="Gene3D" id="3.40.50.1240">
    <property type="entry name" value="Phosphoglycerate mutase-like"/>
    <property type="match status" value="1"/>
</dbReference>
<dbReference type="RefSeq" id="WP_252587723.1">
    <property type="nucleotide sequence ID" value="NZ_JAMWYS010000034.1"/>
</dbReference>
<proteinExistence type="predicted"/>
<keyword evidence="2" id="KW-1185">Reference proteome</keyword>
<dbReference type="InterPro" id="IPR029033">
    <property type="entry name" value="His_PPase_superfam"/>
</dbReference>
<reference evidence="1" key="1">
    <citation type="submission" date="2022-06" db="EMBL/GenBank/DDBJ databases">
        <title>Solitalea sp. MAHUQ-68 isolated from rhizospheric soil.</title>
        <authorList>
            <person name="Huq M.A."/>
        </authorList>
    </citation>
    <scope>NUCLEOTIDE SEQUENCE</scope>
    <source>
        <strain evidence="1">MAHUQ-68</strain>
    </source>
</reference>
<dbReference type="CDD" id="cd07067">
    <property type="entry name" value="HP_PGM_like"/>
    <property type="match status" value="1"/>
</dbReference>
<dbReference type="InterPro" id="IPR013078">
    <property type="entry name" value="His_Pase_superF_clade-1"/>
</dbReference>
<comment type="caution">
    <text evidence="1">The sequence shown here is derived from an EMBL/GenBank/DDBJ whole genome shotgun (WGS) entry which is preliminary data.</text>
</comment>
<gene>
    <name evidence="1" type="ORF">NF867_10125</name>
</gene>
<dbReference type="PROSITE" id="PS51257">
    <property type="entry name" value="PROKAR_LIPOPROTEIN"/>
    <property type="match status" value="1"/>
</dbReference>
<dbReference type="SUPFAM" id="SSF53254">
    <property type="entry name" value="Phosphoglycerate mutase-like"/>
    <property type="match status" value="1"/>
</dbReference>
<evidence type="ECO:0000313" key="1">
    <source>
        <dbReference type="EMBL" id="MCO4293220.1"/>
    </source>
</evidence>
<evidence type="ECO:0000313" key="2">
    <source>
        <dbReference type="Proteomes" id="UP001155182"/>
    </source>
</evidence>
<name>A0A9X2F2W4_9SPHI</name>
<dbReference type="Pfam" id="PF00300">
    <property type="entry name" value="His_Phos_1"/>
    <property type="match status" value="1"/>
</dbReference>
<protein>
    <submittedName>
        <fullName evidence="1">Histidine phosphatase family protein</fullName>
    </submittedName>
</protein>
<organism evidence="1 2">
    <name type="scientific">Solitalea agri</name>
    <dbReference type="NCBI Taxonomy" id="2953739"/>
    <lineage>
        <taxon>Bacteria</taxon>
        <taxon>Pseudomonadati</taxon>
        <taxon>Bacteroidota</taxon>
        <taxon>Sphingobacteriia</taxon>
        <taxon>Sphingobacteriales</taxon>
        <taxon>Sphingobacteriaceae</taxon>
        <taxon>Solitalea</taxon>
    </lineage>
</organism>
<sequence>MKNHFKIILLVLLIAFGCKKNDSNENRPKITSLEYKNDLLFVNKANFKIETNEPAEFSSSDPKIQLTSDGLIQRITSSEVVAIDVIWKDQAKAPTRIYALGATDDSFDQPYAAFHGTHATDPYNAYLQGWATLRKLPVSNATYAIILRHADADNGVDFSKTTGPANWWTSCDSTKARQLNQQGKNRSIALGTAFKDLHLNIKRVFSSEFCRAKMTAELINAGPTIKIDNRLNHASYNVSGGSIFGGIRNVISEQSVDNNITLIVTHHAGNEMDYPSFPAVSPFTWTGAYFIKINKDNSITYAGAASWGMFMYWRDLKTKSN</sequence>
<dbReference type="Proteomes" id="UP001155182">
    <property type="component" value="Unassembled WGS sequence"/>
</dbReference>
<accession>A0A9X2F2W4</accession>